<feature type="domain" description="Methyltransferase" evidence="1">
    <location>
        <begin position="57"/>
        <end position="143"/>
    </location>
</feature>
<dbReference type="InterPro" id="IPR041698">
    <property type="entry name" value="Methyltransf_25"/>
</dbReference>
<name>A0A1G7LCN5_PSEOR</name>
<evidence type="ECO:0000259" key="1">
    <source>
        <dbReference type="Pfam" id="PF13649"/>
    </source>
</evidence>
<dbReference type="AlphaFoldDB" id="A0A1G7LCN5"/>
<organism evidence="2 3">
    <name type="scientific">Pseudonocardia oroxyli</name>
    <dbReference type="NCBI Taxonomy" id="366584"/>
    <lineage>
        <taxon>Bacteria</taxon>
        <taxon>Bacillati</taxon>
        <taxon>Actinomycetota</taxon>
        <taxon>Actinomycetes</taxon>
        <taxon>Pseudonocardiales</taxon>
        <taxon>Pseudonocardiaceae</taxon>
        <taxon>Pseudonocardia</taxon>
    </lineage>
</organism>
<dbReference type="CDD" id="cd02440">
    <property type="entry name" value="AdoMet_MTases"/>
    <property type="match status" value="1"/>
</dbReference>
<dbReference type="PANTHER" id="PTHR42912:SF94">
    <property type="entry name" value="METHYLTRANSFERASE TYPE 11 DOMAIN-CONTAINING PROTEIN"/>
    <property type="match status" value="1"/>
</dbReference>
<proteinExistence type="predicted"/>
<dbReference type="OrthoDB" id="9805171at2"/>
<keyword evidence="3" id="KW-1185">Reference proteome</keyword>
<dbReference type="GO" id="GO:0008168">
    <property type="term" value="F:methyltransferase activity"/>
    <property type="evidence" value="ECO:0007669"/>
    <property type="project" value="UniProtKB-KW"/>
</dbReference>
<dbReference type="InterPro" id="IPR050508">
    <property type="entry name" value="Methyltransf_Superfamily"/>
</dbReference>
<accession>A0A1G7LCN5</accession>
<sequence length="217" mass="23042">MSEPAYLTRTRSGYDAIAEECADLFLSELRRSPLDRALLGAFAEIVGAEFPDGRTVEVGSGPGAITDLLAGRGLDVTGIELSPAMVAQARRTYPDRAYEVGDMRALAATDLAGLVAWYSLIHIAPEERAAVVAGFARALRPGGYLLLGFQVGTEVHHVAEVFGKEVGLDFHRMDPDDVTALLEAAGFALVSRTVRAPEPGSRAAAVPQACLIARRHG</sequence>
<dbReference type="Proteomes" id="UP000198967">
    <property type="component" value="Unassembled WGS sequence"/>
</dbReference>
<dbReference type="Gene3D" id="3.40.50.150">
    <property type="entry name" value="Vaccinia Virus protein VP39"/>
    <property type="match status" value="1"/>
</dbReference>
<dbReference type="SUPFAM" id="SSF53335">
    <property type="entry name" value="S-adenosyl-L-methionine-dependent methyltransferases"/>
    <property type="match status" value="1"/>
</dbReference>
<evidence type="ECO:0000313" key="3">
    <source>
        <dbReference type="Proteomes" id="UP000198967"/>
    </source>
</evidence>
<dbReference type="PANTHER" id="PTHR42912">
    <property type="entry name" value="METHYLTRANSFERASE"/>
    <property type="match status" value="1"/>
</dbReference>
<protein>
    <submittedName>
        <fullName evidence="2">Methyltransferase domain-containing protein</fullName>
    </submittedName>
</protein>
<dbReference type="EMBL" id="FNBE01000005">
    <property type="protein sequence ID" value="SDF47332.1"/>
    <property type="molecule type" value="Genomic_DNA"/>
</dbReference>
<keyword evidence="2" id="KW-0489">Methyltransferase</keyword>
<dbReference type="Pfam" id="PF13649">
    <property type="entry name" value="Methyltransf_25"/>
    <property type="match status" value="1"/>
</dbReference>
<gene>
    <name evidence="2" type="ORF">SAMN05216377_10550</name>
</gene>
<dbReference type="InterPro" id="IPR029063">
    <property type="entry name" value="SAM-dependent_MTases_sf"/>
</dbReference>
<dbReference type="STRING" id="366584.SAMN05216377_10550"/>
<dbReference type="RefSeq" id="WP_093080296.1">
    <property type="nucleotide sequence ID" value="NZ_FNBE01000005.1"/>
</dbReference>
<evidence type="ECO:0000313" key="2">
    <source>
        <dbReference type="EMBL" id="SDF47332.1"/>
    </source>
</evidence>
<dbReference type="GO" id="GO:0032259">
    <property type="term" value="P:methylation"/>
    <property type="evidence" value="ECO:0007669"/>
    <property type="project" value="UniProtKB-KW"/>
</dbReference>
<keyword evidence="2" id="KW-0808">Transferase</keyword>
<reference evidence="2 3" key="1">
    <citation type="submission" date="2016-10" db="EMBL/GenBank/DDBJ databases">
        <authorList>
            <person name="de Groot N.N."/>
        </authorList>
    </citation>
    <scope>NUCLEOTIDE SEQUENCE [LARGE SCALE GENOMIC DNA]</scope>
    <source>
        <strain evidence="2 3">CGMCC 4.3143</strain>
    </source>
</reference>